<protein>
    <recommendedName>
        <fullName evidence="6">Tat pathway signal sequence</fullName>
    </recommendedName>
</protein>
<evidence type="ECO:0000256" key="2">
    <source>
        <dbReference type="ARBA" id="ARBA00035112"/>
    </source>
</evidence>
<dbReference type="AlphaFoldDB" id="A0A177BWK9"/>
<dbReference type="GO" id="GO:0043386">
    <property type="term" value="P:mycotoxin biosynthetic process"/>
    <property type="evidence" value="ECO:0007669"/>
    <property type="project" value="InterPro"/>
</dbReference>
<evidence type="ECO:0008006" key="6">
    <source>
        <dbReference type="Google" id="ProtNLM"/>
    </source>
</evidence>
<dbReference type="Pfam" id="PF11807">
    <property type="entry name" value="UstYa"/>
    <property type="match status" value="1"/>
</dbReference>
<evidence type="ECO:0000313" key="5">
    <source>
        <dbReference type="Proteomes" id="UP000077069"/>
    </source>
</evidence>
<dbReference type="PANTHER" id="PTHR33365:SF4">
    <property type="entry name" value="CYCLOCHLOROTINE BIOSYNTHESIS PROTEIN O"/>
    <property type="match status" value="1"/>
</dbReference>
<dbReference type="EMBL" id="KV441561">
    <property type="protein sequence ID" value="OAF99792.1"/>
    <property type="molecule type" value="Genomic_DNA"/>
</dbReference>
<keyword evidence="5" id="KW-1185">Reference proteome</keyword>
<reference evidence="4 5" key="1">
    <citation type="submission" date="2016-05" db="EMBL/GenBank/DDBJ databases">
        <title>Comparative analysis of secretome profiles of manganese(II)-oxidizing ascomycete fungi.</title>
        <authorList>
            <consortium name="DOE Joint Genome Institute"/>
            <person name="Zeiner C.A."/>
            <person name="Purvine S.O."/>
            <person name="Zink E.M."/>
            <person name="Wu S."/>
            <person name="Pasa-Tolic L."/>
            <person name="Chaput D.L."/>
            <person name="Haridas S."/>
            <person name="Grigoriev I.V."/>
            <person name="Santelli C.M."/>
            <person name="Hansel C.M."/>
        </authorList>
    </citation>
    <scope>NUCLEOTIDE SEQUENCE [LARGE SCALE GENOMIC DNA]</scope>
    <source>
        <strain evidence="4 5">AP3s5-JAC2a</strain>
    </source>
</reference>
<name>A0A177BWK9_9PLEO</name>
<proteinExistence type="inferred from homology"/>
<dbReference type="Proteomes" id="UP000077069">
    <property type="component" value="Unassembled WGS sequence"/>
</dbReference>
<evidence type="ECO:0000313" key="4">
    <source>
        <dbReference type="EMBL" id="OAF99792.1"/>
    </source>
</evidence>
<dbReference type="InParanoid" id="A0A177BWK9"/>
<accession>A0A177BWK9</accession>
<gene>
    <name evidence="4" type="ORF">CC84DRAFT_1222799</name>
</gene>
<evidence type="ECO:0000256" key="1">
    <source>
        <dbReference type="ARBA" id="ARBA00004685"/>
    </source>
</evidence>
<feature type="region of interest" description="Disordered" evidence="3">
    <location>
        <begin position="1"/>
        <end position="20"/>
    </location>
</feature>
<evidence type="ECO:0000256" key="3">
    <source>
        <dbReference type="SAM" id="MobiDB-lite"/>
    </source>
</evidence>
<organism evidence="4 5">
    <name type="scientific">Paraphaeosphaeria sporulosa</name>
    <dbReference type="NCBI Taxonomy" id="1460663"/>
    <lineage>
        <taxon>Eukaryota</taxon>
        <taxon>Fungi</taxon>
        <taxon>Dikarya</taxon>
        <taxon>Ascomycota</taxon>
        <taxon>Pezizomycotina</taxon>
        <taxon>Dothideomycetes</taxon>
        <taxon>Pleosporomycetidae</taxon>
        <taxon>Pleosporales</taxon>
        <taxon>Massarineae</taxon>
        <taxon>Didymosphaeriaceae</taxon>
        <taxon>Paraphaeosphaeria</taxon>
    </lineage>
</organism>
<dbReference type="GeneID" id="28766901"/>
<comment type="pathway">
    <text evidence="1">Mycotoxin biosynthesis.</text>
</comment>
<dbReference type="InterPro" id="IPR021765">
    <property type="entry name" value="UstYa-like"/>
</dbReference>
<sequence length="278" mass="32461">MPFEMPTPYSSTERDDSEDGLLEDEKRGRIIIPRRRTLFNRWWSWFLQALAFTCSLTLYILSRYQEPSNAACTRKLNTWSPAFEAVEYHETNFRGEFEEPSPWRGTPTPELDWQWEELIEGSAFEIPPENLHLFNISAATLPKLYHTASGGLAASAWGFHQIHCVNVLRQISYKEEYYKQGRLPQILTQEPGYRRKHVDHCIELLRQDLVCRTDVTPYFILNPLPGTPPEALKVDFSVHKKCRDINQVKKWVRGNIVIESFKDPFVKELEFTPATINI</sequence>
<dbReference type="STRING" id="1460663.A0A177BWK9"/>
<dbReference type="OrthoDB" id="3687641at2759"/>
<comment type="similarity">
    <text evidence="2">Belongs to the ustYa family.</text>
</comment>
<dbReference type="RefSeq" id="XP_018030158.1">
    <property type="nucleotide sequence ID" value="XM_018183415.1"/>
</dbReference>
<dbReference type="PANTHER" id="PTHR33365">
    <property type="entry name" value="YALI0B05434P"/>
    <property type="match status" value="1"/>
</dbReference>